<sequence>MKTRRDRELTELHLSPATVFYTPSRMSLTIPIYSKAQATMTVPICRGYVSSPDVSGMEYVWEYIASSSPLVPEKPSHRRIPLPSQIESDNLTVVHLLLQPSRGEMMMELDFTRSLLSVRVLGHEGSVNEAATNPPLPSLAITHPKLPWPVVIQRSGD</sequence>
<evidence type="ECO:0000313" key="2">
    <source>
        <dbReference type="Proteomes" id="UP000219338"/>
    </source>
</evidence>
<gene>
    <name evidence="1" type="ORF">ARMOST_07600</name>
</gene>
<dbReference type="OrthoDB" id="3265169at2759"/>
<dbReference type="AlphaFoldDB" id="A0A284R6B8"/>
<keyword evidence="2" id="KW-1185">Reference proteome</keyword>
<name>A0A284R6B8_ARMOS</name>
<reference evidence="2" key="1">
    <citation type="journal article" date="2017" name="Nat. Ecol. Evol.">
        <title>Genome expansion and lineage-specific genetic innovations in the forest pathogenic fungi Armillaria.</title>
        <authorList>
            <person name="Sipos G."/>
            <person name="Prasanna A.N."/>
            <person name="Walter M.C."/>
            <person name="O'Connor E."/>
            <person name="Balint B."/>
            <person name="Krizsan K."/>
            <person name="Kiss B."/>
            <person name="Hess J."/>
            <person name="Varga T."/>
            <person name="Slot J."/>
            <person name="Riley R."/>
            <person name="Boka B."/>
            <person name="Rigling D."/>
            <person name="Barry K."/>
            <person name="Lee J."/>
            <person name="Mihaltcheva S."/>
            <person name="LaButti K."/>
            <person name="Lipzen A."/>
            <person name="Waldron R."/>
            <person name="Moloney N.M."/>
            <person name="Sperisen C."/>
            <person name="Kredics L."/>
            <person name="Vagvoelgyi C."/>
            <person name="Patrignani A."/>
            <person name="Fitzpatrick D."/>
            <person name="Nagy I."/>
            <person name="Doyle S."/>
            <person name="Anderson J.B."/>
            <person name="Grigoriev I.V."/>
            <person name="Gueldener U."/>
            <person name="Muensterkoetter M."/>
            <person name="Nagy L.G."/>
        </authorList>
    </citation>
    <scope>NUCLEOTIDE SEQUENCE [LARGE SCALE GENOMIC DNA]</scope>
    <source>
        <strain evidence="2">C18/9</strain>
    </source>
</reference>
<dbReference type="Proteomes" id="UP000219338">
    <property type="component" value="Unassembled WGS sequence"/>
</dbReference>
<proteinExistence type="predicted"/>
<evidence type="ECO:0000313" key="1">
    <source>
        <dbReference type="EMBL" id="SJL04239.1"/>
    </source>
</evidence>
<dbReference type="EMBL" id="FUEG01000005">
    <property type="protein sequence ID" value="SJL04239.1"/>
    <property type="molecule type" value="Genomic_DNA"/>
</dbReference>
<accession>A0A284R6B8</accession>
<protein>
    <submittedName>
        <fullName evidence="1">Uncharacterized protein</fullName>
    </submittedName>
</protein>
<organism evidence="1 2">
    <name type="scientific">Armillaria ostoyae</name>
    <name type="common">Armillaria root rot fungus</name>
    <dbReference type="NCBI Taxonomy" id="47428"/>
    <lineage>
        <taxon>Eukaryota</taxon>
        <taxon>Fungi</taxon>
        <taxon>Dikarya</taxon>
        <taxon>Basidiomycota</taxon>
        <taxon>Agaricomycotina</taxon>
        <taxon>Agaricomycetes</taxon>
        <taxon>Agaricomycetidae</taxon>
        <taxon>Agaricales</taxon>
        <taxon>Marasmiineae</taxon>
        <taxon>Physalacriaceae</taxon>
        <taxon>Armillaria</taxon>
    </lineage>
</organism>